<feature type="domain" description="Major facilitator superfamily (MFS) profile" evidence="8">
    <location>
        <begin position="8"/>
        <end position="448"/>
    </location>
</feature>
<protein>
    <submittedName>
        <fullName evidence="9">EmrB/QacA subfamily drug resistance transporter</fullName>
    </submittedName>
</protein>
<sequence>MYTNRWRILHIVNLGTFVSTLDIGIVNVALPTMAEQFSVSLAQIQWVVTCYLLTMVALLPLMGKLSDQVGRNKIYSGGFLVFGLGSLVAALSGSLTWIIIARCIQGVGATMIMANSQAMVRQIFPDNERGKALGLNAVIISVGTLAGPAVGGILMVYTGWEGLFLINVPLGILGLVAGLRMFPNIKQAASKGLDVIGIVALAAATVLLVLAAEGGVDVRQVWLLTGSGVALLAGLIYYETRISNGILDKELFTNRTIAIGNTSAFFFHLVQMATLIPITFYLQYKLGYEPWLTGLMLSLQPLFMGIVAPISGWYRDRFGAFALLVAGPVIGAASLVVVVVLPIGSAVAIAVHLALFGAAMGFFQATNNAEIMSAAPEHKISHTGSMLALIRYLGMIAGIGLAAAFVGNLGGADGPTPADSQLRYLFLLCFVFCLVILGASMLRRPGKVSPVNSSKGSAAGRKG</sequence>
<feature type="transmembrane region" description="Helical" evidence="7">
    <location>
        <begin position="74"/>
        <end position="91"/>
    </location>
</feature>
<gene>
    <name evidence="9" type="ORF">J2Z66_000150</name>
</gene>
<evidence type="ECO:0000313" key="9">
    <source>
        <dbReference type="EMBL" id="MBP1988555.1"/>
    </source>
</evidence>
<feature type="transmembrane region" description="Helical" evidence="7">
    <location>
        <begin position="386"/>
        <end position="410"/>
    </location>
</feature>
<dbReference type="PROSITE" id="PS50850">
    <property type="entry name" value="MFS"/>
    <property type="match status" value="1"/>
</dbReference>
<feature type="transmembrane region" description="Helical" evidence="7">
    <location>
        <begin position="195"/>
        <end position="215"/>
    </location>
</feature>
<feature type="transmembrane region" description="Helical" evidence="7">
    <location>
        <begin position="422"/>
        <end position="442"/>
    </location>
</feature>
<evidence type="ECO:0000256" key="5">
    <source>
        <dbReference type="ARBA" id="ARBA00022989"/>
    </source>
</evidence>
<dbReference type="InterPro" id="IPR036259">
    <property type="entry name" value="MFS_trans_sf"/>
</dbReference>
<feature type="transmembrane region" description="Helical" evidence="7">
    <location>
        <begin position="221"/>
        <end position="238"/>
    </location>
</feature>
<dbReference type="InterPro" id="IPR020846">
    <property type="entry name" value="MFS_dom"/>
</dbReference>
<evidence type="ECO:0000256" key="3">
    <source>
        <dbReference type="ARBA" id="ARBA00022475"/>
    </source>
</evidence>
<evidence type="ECO:0000256" key="1">
    <source>
        <dbReference type="ARBA" id="ARBA00004651"/>
    </source>
</evidence>
<dbReference type="PRINTS" id="PR01036">
    <property type="entry name" value="TCRTETB"/>
</dbReference>
<comment type="subcellular location">
    <subcellularLocation>
        <location evidence="1">Cell membrane</location>
        <topology evidence="1">Multi-pass membrane protein</topology>
    </subcellularLocation>
</comment>
<comment type="caution">
    <text evidence="9">The sequence shown here is derived from an EMBL/GenBank/DDBJ whole genome shotgun (WGS) entry which is preliminary data.</text>
</comment>
<dbReference type="Proteomes" id="UP001519287">
    <property type="component" value="Unassembled WGS sequence"/>
</dbReference>
<keyword evidence="10" id="KW-1185">Reference proteome</keyword>
<evidence type="ECO:0000256" key="6">
    <source>
        <dbReference type="ARBA" id="ARBA00023136"/>
    </source>
</evidence>
<keyword evidence="4 7" id="KW-0812">Transmembrane</keyword>
<proteinExistence type="predicted"/>
<dbReference type="PANTHER" id="PTHR42718">
    <property type="entry name" value="MAJOR FACILITATOR SUPERFAMILY MULTIDRUG TRANSPORTER MFSC"/>
    <property type="match status" value="1"/>
</dbReference>
<evidence type="ECO:0000313" key="10">
    <source>
        <dbReference type="Proteomes" id="UP001519287"/>
    </source>
</evidence>
<feature type="transmembrane region" description="Helical" evidence="7">
    <location>
        <begin position="321"/>
        <end position="341"/>
    </location>
</feature>
<dbReference type="EMBL" id="JAGGLB010000001">
    <property type="protein sequence ID" value="MBP1988555.1"/>
    <property type="molecule type" value="Genomic_DNA"/>
</dbReference>
<keyword evidence="5 7" id="KW-1133">Transmembrane helix</keyword>
<feature type="transmembrane region" description="Helical" evidence="7">
    <location>
        <begin position="259"/>
        <end position="282"/>
    </location>
</feature>
<reference evidence="9 10" key="1">
    <citation type="submission" date="2021-03" db="EMBL/GenBank/DDBJ databases">
        <title>Genomic Encyclopedia of Type Strains, Phase IV (KMG-IV): sequencing the most valuable type-strain genomes for metagenomic binning, comparative biology and taxonomic classification.</title>
        <authorList>
            <person name="Goeker M."/>
        </authorList>
    </citation>
    <scope>NUCLEOTIDE SEQUENCE [LARGE SCALE GENOMIC DNA]</scope>
    <source>
        <strain evidence="9 10">DSM 26048</strain>
    </source>
</reference>
<evidence type="ECO:0000256" key="4">
    <source>
        <dbReference type="ARBA" id="ARBA00022692"/>
    </source>
</evidence>
<dbReference type="InterPro" id="IPR011701">
    <property type="entry name" value="MFS"/>
</dbReference>
<evidence type="ECO:0000256" key="7">
    <source>
        <dbReference type="SAM" id="Phobius"/>
    </source>
</evidence>
<dbReference type="SUPFAM" id="SSF103473">
    <property type="entry name" value="MFS general substrate transporter"/>
    <property type="match status" value="1"/>
</dbReference>
<feature type="transmembrane region" description="Helical" evidence="7">
    <location>
        <begin position="97"/>
        <end position="114"/>
    </location>
</feature>
<dbReference type="Pfam" id="PF07690">
    <property type="entry name" value="MFS_1"/>
    <property type="match status" value="1"/>
</dbReference>
<dbReference type="Gene3D" id="1.20.1720.10">
    <property type="entry name" value="Multidrug resistance protein D"/>
    <property type="match status" value="1"/>
</dbReference>
<evidence type="ECO:0000256" key="2">
    <source>
        <dbReference type="ARBA" id="ARBA00022448"/>
    </source>
</evidence>
<name>A0ABS4IN14_9BACL</name>
<keyword evidence="6 7" id="KW-0472">Membrane</keyword>
<keyword evidence="3" id="KW-1003">Cell membrane</keyword>
<keyword evidence="2" id="KW-0813">Transport</keyword>
<dbReference type="PANTHER" id="PTHR42718:SF46">
    <property type="entry name" value="BLR6921 PROTEIN"/>
    <property type="match status" value="1"/>
</dbReference>
<evidence type="ECO:0000259" key="8">
    <source>
        <dbReference type="PROSITE" id="PS50850"/>
    </source>
</evidence>
<feature type="transmembrane region" description="Helical" evidence="7">
    <location>
        <begin position="294"/>
        <end position="314"/>
    </location>
</feature>
<accession>A0ABS4IN14</accession>
<dbReference type="RefSeq" id="WP_209968613.1">
    <property type="nucleotide sequence ID" value="NZ_JAGGLB010000001.1"/>
</dbReference>
<feature type="transmembrane region" description="Helical" evidence="7">
    <location>
        <begin position="12"/>
        <end position="30"/>
    </location>
</feature>
<feature type="transmembrane region" description="Helical" evidence="7">
    <location>
        <begin position="163"/>
        <end position="183"/>
    </location>
</feature>
<feature type="transmembrane region" description="Helical" evidence="7">
    <location>
        <begin position="135"/>
        <end position="157"/>
    </location>
</feature>
<dbReference type="Gene3D" id="1.20.1250.20">
    <property type="entry name" value="MFS general substrate transporter like domains"/>
    <property type="match status" value="1"/>
</dbReference>
<feature type="transmembrane region" description="Helical" evidence="7">
    <location>
        <begin position="42"/>
        <end position="62"/>
    </location>
</feature>
<feature type="transmembrane region" description="Helical" evidence="7">
    <location>
        <begin position="347"/>
        <end position="365"/>
    </location>
</feature>
<dbReference type="CDD" id="cd17321">
    <property type="entry name" value="MFS_MMR_MDR_like"/>
    <property type="match status" value="1"/>
</dbReference>
<organism evidence="9 10">
    <name type="scientific">Paenibacillus eucommiae</name>
    <dbReference type="NCBI Taxonomy" id="1355755"/>
    <lineage>
        <taxon>Bacteria</taxon>
        <taxon>Bacillati</taxon>
        <taxon>Bacillota</taxon>
        <taxon>Bacilli</taxon>
        <taxon>Bacillales</taxon>
        <taxon>Paenibacillaceae</taxon>
        <taxon>Paenibacillus</taxon>
    </lineage>
</organism>